<evidence type="ECO:0000313" key="6">
    <source>
        <dbReference type="EMBL" id="OQO08867.1"/>
    </source>
</evidence>
<keyword evidence="7" id="KW-1185">Reference proteome</keyword>
<feature type="compositionally biased region" description="Basic and acidic residues" evidence="5">
    <location>
        <begin position="115"/>
        <end position="125"/>
    </location>
</feature>
<keyword evidence="1 4" id="KW-0963">Cytoplasm</keyword>
<evidence type="ECO:0000256" key="1">
    <source>
        <dbReference type="ARBA" id="ARBA00022490"/>
    </source>
</evidence>
<feature type="compositionally biased region" description="Basic and acidic residues" evidence="5">
    <location>
        <begin position="234"/>
        <end position="246"/>
    </location>
</feature>
<dbReference type="GO" id="GO:0016282">
    <property type="term" value="C:eukaryotic 43S preinitiation complex"/>
    <property type="evidence" value="ECO:0007669"/>
    <property type="project" value="UniProtKB-UniRule"/>
</dbReference>
<keyword evidence="2 4" id="KW-0396">Initiation factor</keyword>
<dbReference type="InParanoid" id="A0A1V8TBV1"/>
<evidence type="ECO:0000256" key="5">
    <source>
        <dbReference type="SAM" id="MobiDB-lite"/>
    </source>
</evidence>
<dbReference type="OrthoDB" id="20381at2759"/>
<protein>
    <recommendedName>
        <fullName evidence="4">Eukaryotic translation initiation factor 3 subunit J</fullName>
        <shortName evidence="4">eIF3j</shortName>
    </recommendedName>
    <alternativeName>
        <fullName evidence="4">Eukaryotic translation initiation factor 3 30 kDa subunit homolog</fullName>
        <shortName evidence="4">eIF-3 30 kDa subunit homolog</shortName>
    </alternativeName>
</protein>
<dbReference type="AlphaFoldDB" id="A0A1V8TBV1"/>
<feature type="region of interest" description="Disordered" evidence="5">
    <location>
        <begin position="234"/>
        <end position="261"/>
    </location>
</feature>
<evidence type="ECO:0000256" key="2">
    <source>
        <dbReference type="ARBA" id="ARBA00022540"/>
    </source>
</evidence>
<sequence>MAPSKANSSWDDEESDSTAPSSPIAAPVVVAPRRSKFDDEEDDDDVLDSWDAAEDSEVEREKTKKAAEAKAKADAAALAAKKSKGQRLEEIREKNMRRKLEQEMEAEVEESEDEGERRRRMREEEKLADLANAEDLLGMANGNKKTAGPKVITIQEGSDPSSAIDLSSLKLFDPQTAGGFTKLKETMVPLLAGNNAKKAQYPIFMQDFTKQLVKDLNSDQIKKIATILSTMSNEKMKEEKAADKGAKKTKAAKTKPVMAASRNVAHMADTTAYDDDLGE</sequence>
<comment type="subunit">
    <text evidence="4">Component of the eukaryotic translation initiation factor 3 (eIF-3) complex.</text>
</comment>
<feature type="compositionally biased region" description="Basic and acidic residues" evidence="5">
    <location>
        <begin position="86"/>
        <end position="102"/>
    </location>
</feature>
<name>A0A1V8TBV1_9PEZI</name>
<feature type="compositionally biased region" description="Basic and acidic residues" evidence="5">
    <location>
        <begin position="59"/>
        <end position="73"/>
    </location>
</feature>
<comment type="similarity">
    <text evidence="4">Belongs to the eIF-3 subunit J family.</text>
</comment>
<feature type="region of interest" description="Disordered" evidence="5">
    <location>
        <begin position="1"/>
        <end position="125"/>
    </location>
</feature>
<gene>
    <name evidence="4" type="primary">HCR1</name>
    <name evidence="6" type="ORF">B0A48_05757</name>
</gene>
<dbReference type="STRING" id="1507870.A0A1V8TBV1"/>
<organism evidence="6 7">
    <name type="scientific">Cryoendolithus antarcticus</name>
    <dbReference type="NCBI Taxonomy" id="1507870"/>
    <lineage>
        <taxon>Eukaryota</taxon>
        <taxon>Fungi</taxon>
        <taxon>Dikarya</taxon>
        <taxon>Ascomycota</taxon>
        <taxon>Pezizomycotina</taxon>
        <taxon>Dothideomycetes</taxon>
        <taxon>Dothideomycetidae</taxon>
        <taxon>Cladosporiales</taxon>
        <taxon>Cladosporiaceae</taxon>
        <taxon>Cryoendolithus</taxon>
    </lineage>
</organism>
<dbReference type="InterPro" id="IPR013906">
    <property type="entry name" value="eIF3j"/>
</dbReference>
<proteinExistence type="inferred from homology"/>
<comment type="caution">
    <text evidence="6">The sequence shown here is derived from an EMBL/GenBank/DDBJ whole genome shotgun (WGS) entry which is preliminary data.</text>
</comment>
<dbReference type="GO" id="GO:0003743">
    <property type="term" value="F:translation initiation factor activity"/>
    <property type="evidence" value="ECO:0007669"/>
    <property type="project" value="UniProtKB-UniRule"/>
</dbReference>
<dbReference type="HAMAP" id="MF_03009">
    <property type="entry name" value="eIF3j"/>
    <property type="match status" value="1"/>
</dbReference>
<dbReference type="Pfam" id="PF08597">
    <property type="entry name" value="eIF3_subunit"/>
    <property type="match status" value="1"/>
</dbReference>
<dbReference type="Proteomes" id="UP000192596">
    <property type="component" value="Unassembled WGS sequence"/>
</dbReference>
<comment type="function">
    <text evidence="4">Component of the eukaryotic translation initiation factor 3 (eIF-3) complex, which is involved in protein synthesis of a specialized repertoire of mRNAs and, together with other initiation factors, stimulates binding of mRNA and methionyl-tRNAi to the 40S ribosome. The eIF-3 complex specifically targets and initiates translation of a subset of mRNAs involved in cell proliferation.</text>
</comment>
<dbReference type="Gene3D" id="1.10.246.60">
    <property type="entry name" value="Eukaryotic translation initiation factor 3 like domains"/>
    <property type="match status" value="1"/>
</dbReference>
<feature type="compositionally biased region" description="Acidic residues" evidence="5">
    <location>
        <begin position="103"/>
        <end position="114"/>
    </location>
</feature>
<keyword evidence="3 4" id="KW-0648">Protein biosynthesis</keyword>
<evidence type="ECO:0000256" key="4">
    <source>
        <dbReference type="HAMAP-Rule" id="MF_03009"/>
    </source>
</evidence>
<dbReference type="EMBL" id="NAJO01000011">
    <property type="protein sequence ID" value="OQO08867.1"/>
    <property type="molecule type" value="Genomic_DNA"/>
</dbReference>
<dbReference type="GO" id="GO:0001732">
    <property type="term" value="P:formation of cytoplasmic translation initiation complex"/>
    <property type="evidence" value="ECO:0007669"/>
    <property type="project" value="UniProtKB-UniRule"/>
</dbReference>
<dbReference type="PANTHER" id="PTHR21681:SF0">
    <property type="entry name" value="EUKARYOTIC TRANSLATION INITIATION FACTOR 3 SUBUNIT J"/>
    <property type="match status" value="1"/>
</dbReference>
<dbReference type="InterPro" id="IPR023194">
    <property type="entry name" value="eIF3-like_dom_sf"/>
</dbReference>
<dbReference type="PANTHER" id="PTHR21681">
    <property type="entry name" value="EUKARYOTIC TRANSLATION INITIATION FACTOR 3 SUBUNIT J"/>
    <property type="match status" value="1"/>
</dbReference>
<reference evidence="7" key="1">
    <citation type="submission" date="2017-03" db="EMBL/GenBank/DDBJ databases">
        <title>Genomes of endolithic fungi from Antarctica.</title>
        <authorList>
            <person name="Coleine C."/>
            <person name="Masonjones S."/>
            <person name="Stajich J.E."/>
        </authorList>
    </citation>
    <scope>NUCLEOTIDE SEQUENCE [LARGE SCALE GENOMIC DNA]</scope>
    <source>
        <strain evidence="7">CCFEE 5527</strain>
    </source>
</reference>
<dbReference type="GO" id="GO:0033290">
    <property type="term" value="C:eukaryotic 48S preinitiation complex"/>
    <property type="evidence" value="ECO:0007669"/>
    <property type="project" value="UniProtKB-UniRule"/>
</dbReference>
<comment type="subcellular location">
    <subcellularLocation>
        <location evidence="4">Cytoplasm</location>
    </subcellularLocation>
</comment>
<feature type="compositionally biased region" description="Acidic residues" evidence="5">
    <location>
        <begin position="38"/>
        <end position="58"/>
    </location>
</feature>
<evidence type="ECO:0000313" key="7">
    <source>
        <dbReference type="Proteomes" id="UP000192596"/>
    </source>
</evidence>
<dbReference type="GO" id="GO:0005852">
    <property type="term" value="C:eukaryotic translation initiation factor 3 complex"/>
    <property type="evidence" value="ECO:0007669"/>
    <property type="project" value="UniProtKB-UniRule"/>
</dbReference>
<accession>A0A1V8TBV1</accession>
<evidence type="ECO:0000256" key="3">
    <source>
        <dbReference type="ARBA" id="ARBA00022917"/>
    </source>
</evidence>